<evidence type="ECO:0000313" key="6">
    <source>
        <dbReference type="EMBL" id="RIB10773.1"/>
    </source>
</evidence>
<dbReference type="SUPFAM" id="SSF81606">
    <property type="entry name" value="PP2C-like"/>
    <property type="match status" value="1"/>
</dbReference>
<dbReference type="PROSITE" id="PS01032">
    <property type="entry name" value="PPM_1"/>
    <property type="match status" value="1"/>
</dbReference>
<dbReference type="Pfam" id="PF00481">
    <property type="entry name" value="PP2C"/>
    <property type="match status" value="1"/>
</dbReference>
<dbReference type="EMBL" id="QKWP01001212">
    <property type="protein sequence ID" value="RIB10773.1"/>
    <property type="molecule type" value="Genomic_DNA"/>
</dbReference>
<organism evidence="6 7">
    <name type="scientific">Gigaspora rosea</name>
    <dbReference type="NCBI Taxonomy" id="44941"/>
    <lineage>
        <taxon>Eukaryota</taxon>
        <taxon>Fungi</taxon>
        <taxon>Fungi incertae sedis</taxon>
        <taxon>Mucoromycota</taxon>
        <taxon>Glomeromycotina</taxon>
        <taxon>Glomeromycetes</taxon>
        <taxon>Diversisporales</taxon>
        <taxon>Gigasporaceae</taxon>
        <taxon>Gigaspora</taxon>
    </lineage>
</organism>
<dbReference type="GO" id="GO:0004741">
    <property type="term" value="F:[pyruvate dehydrogenase (acetyl-transferring)]-phosphatase activity"/>
    <property type="evidence" value="ECO:0007669"/>
    <property type="project" value="TreeGrafter"/>
</dbReference>
<keyword evidence="7" id="KW-1185">Reference proteome</keyword>
<reference evidence="6 7" key="1">
    <citation type="submission" date="2018-06" db="EMBL/GenBank/DDBJ databases">
        <title>Comparative genomics reveals the genomic features of Rhizophagus irregularis, R. cerebriforme, R. diaphanum and Gigaspora rosea, and their symbiotic lifestyle signature.</title>
        <authorList>
            <person name="Morin E."/>
            <person name="San Clemente H."/>
            <person name="Chen E.C.H."/>
            <person name="De La Providencia I."/>
            <person name="Hainaut M."/>
            <person name="Kuo A."/>
            <person name="Kohler A."/>
            <person name="Murat C."/>
            <person name="Tang N."/>
            <person name="Roy S."/>
            <person name="Loubradou J."/>
            <person name="Henrissat B."/>
            <person name="Grigoriev I.V."/>
            <person name="Corradi N."/>
            <person name="Roux C."/>
            <person name="Martin F.M."/>
        </authorList>
    </citation>
    <scope>NUCLEOTIDE SEQUENCE [LARGE SCALE GENOMIC DNA]</scope>
    <source>
        <strain evidence="6 7">DAOM 194757</strain>
    </source>
</reference>
<comment type="caution">
    <text evidence="6">The sequence shown here is derived from an EMBL/GenBank/DDBJ whole genome shotgun (WGS) entry which is preliminary data.</text>
</comment>
<dbReference type="Proteomes" id="UP000266673">
    <property type="component" value="Unassembled WGS sequence"/>
</dbReference>
<dbReference type="InterPro" id="IPR000222">
    <property type="entry name" value="PP2C_BS"/>
</dbReference>
<evidence type="ECO:0000256" key="4">
    <source>
        <dbReference type="RuleBase" id="RU003465"/>
    </source>
</evidence>
<name>A0A397UTE9_9GLOM</name>
<protein>
    <submittedName>
        <fullName evidence="6">Phosphatase 2C-like domain-containing protein</fullName>
    </submittedName>
</protein>
<dbReference type="GO" id="GO:0005739">
    <property type="term" value="C:mitochondrion"/>
    <property type="evidence" value="ECO:0007669"/>
    <property type="project" value="TreeGrafter"/>
</dbReference>
<dbReference type="InterPro" id="IPR036457">
    <property type="entry name" value="PPM-type-like_dom_sf"/>
</dbReference>
<dbReference type="InterPro" id="IPR015655">
    <property type="entry name" value="PP2C"/>
</dbReference>
<accession>A0A397UTE9</accession>
<dbReference type="Gene3D" id="3.60.40.10">
    <property type="entry name" value="PPM-type phosphatase domain"/>
    <property type="match status" value="1"/>
</dbReference>
<dbReference type="PANTHER" id="PTHR13832">
    <property type="entry name" value="PROTEIN PHOSPHATASE 2C"/>
    <property type="match status" value="1"/>
</dbReference>
<keyword evidence="1" id="KW-0479">Metal-binding</keyword>
<comment type="similarity">
    <text evidence="4">Belongs to the PP2C family.</text>
</comment>
<keyword evidence="3 4" id="KW-0904">Protein phosphatase</keyword>
<proteinExistence type="inferred from homology"/>
<evidence type="ECO:0000256" key="2">
    <source>
        <dbReference type="ARBA" id="ARBA00022801"/>
    </source>
</evidence>
<dbReference type="PANTHER" id="PTHR13832:SF792">
    <property type="entry name" value="GM14286P"/>
    <property type="match status" value="1"/>
</dbReference>
<evidence type="ECO:0000313" key="7">
    <source>
        <dbReference type="Proteomes" id="UP000266673"/>
    </source>
</evidence>
<dbReference type="AlphaFoldDB" id="A0A397UTE9"/>
<dbReference type="InterPro" id="IPR001932">
    <property type="entry name" value="PPM-type_phosphatase-like_dom"/>
</dbReference>
<dbReference type="GO" id="GO:0046872">
    <property type="term" value="F:metal ion binding"/>
    <property type="evidence" value="ECO:0007669"/>
    <property type="project" value="UniProtKB-KW"/>
</dbReference>
<dbReference type="SMART" id="SM00332">
    <property type="entry name" value="PP2Cc"/>
    <property type="match status" value="1"/>
</dbReference>
<dbReference type="OrthoDB" id="420076at2759"/>
<evidence type="ECO:0000256" key="1">
    <source>
        <dbReference type="ARBA" id="ARBA00022723"/>
    </source>
</evidence>
<keyword evidence="2 4" id="KW-0378">Hydrolase</keyword>
<evidence type="ECO:0000259" key="5">
    <source>
        <dbReference type="PROSITE" id="PS51746"/>
    </source>
</evidence>
<dbReference type="PROSITE" id="PS51746">
    <property type="entry name" value="PPM_2"/>
    <property type="match status" value="1"/>
</dbReference>
<evidence type="ECO:0000256" key="3">
    <source>
        <dbReference type="ARBA" id="ARBA00022912"/>
    </source>
</evidence>
<gene>
    <name evidence="6" type="ORF">C2G38_2205244</name>
</gene>
<sequence>MITNRHFSQRLLNASWRFISHKTSLSQKNQRYSHILQPYSRIKFISTFREASDNIPPNGQGIRYVVGSAAIAGIGGSIYYYFKKKKGNQSIGNSNNQHHKIILSPLEATLKLRENQLSFLLQRNNGVYRYDTNQLASNNPIEDTKCELIVPNSKSGGDRLFFGIFDGHAGWNTSQLLSKKLIPYVKEQLDKAYDGYGEYSKLISNKEELISKAIRNGFTELDEEIVIHSIDRLLNTPNQSGGISYINESLLSALSGSCAILAYIDTATNDLYIACTGDSRAVLGVKDPKTGEWKPIPLSEDQTGRNEREIERLDKEHPGESNIISKGRVFGGLEPTRAFGDSKYKWDKDLQEMIYSKFFNEKRNVPGGERYKTPPYVTARPEVTHHKIGSDDKFLVLATDGLWERLSNAEVIELIGLLIDGRRNGKNSREITVIQKDLNVNGSKQHKEFAFVDENAATHLIRNALGGAAEDVLCAMLSLPSPMSRRWRDDITVTVVFFGKD</sequence>
<dbReference type="STRING" id="44941.A0A397UTE9"/>
<feature type="domain" description="PPM-type phosphatase" evidence="5">
    <location>
        <begin position="127"/>
        <end position="498"/>
    </location>
</feature>
<dbReference type="CDD" id="cd00143">
    <property type="entry name" value="PP2Cc"/>
    <property type="match status" value="1"/>
</dbReference>